<dbReference type="InterPro" id="IPR036291">
    <property type="entry name" value="NAD(P)-bd_dom_sf"/>
</dbReference>
<comment type="caution">
    <text evidence="4">The sequence shown here is derived from an EMBL/GenBank/DDBJ whole genome shotgun (WGS) entry which is preliminary data.</text>
</comment>
<evidence type="ECO:0000313" key="5">
    <source>
        <dbReference type="Proteomes" id="UP001239445"/>
    </source>
</evidence>
<dbReference type="InterPro" id="IPR050425">
    <property type="entry name" value="NAD(P)_dehydrat-like"/>
</dbReference>
<name>A0AAJ0B7Q9_9PEZI</name>
<protein>
    <submittedName>
        <fullName evidence="4">NAD(P)-binding protein</fullName>
    </submittedName>
</protein>
<dbReference type="SUPFAM" id="SSF51735">
    <property type="entry name" value="NAD(P)-binding Rossmann-fold domains"/>
    <property type="match status" value="1"/>
</dbReference>
<reference evidence="4" key="1">
    <citation type="submission" date="2023-06" db="EMBL/GenBank/DDBJ databases">
        <title>Genome-scale phylogeny and comparative genomics of the fungal order Sordariales.</title>
        <authorList>
            <consortium name="Lawrence Berkeley National Laboratory"/>
            <person name="Hensen N."/>
            <person name="Bonometti L."/>
            <person name="Westerberg I."/>
            <person name="Brannstrom I.O."/>
            <person name="Guillou S."/>
            <person name="Cros-Aarteil S."/>
            <person name="Calhoun S."/>
            <person name="Haridas S."/>
            <person name="Kuo A."/>
            <person name="Mondo S."/>
            <person name="Pangilinan J."/>
            <person name="Riley R."/>
            <person name="Labutti K."/>
            <person name="Andreopoulos B."/>
            <person name="Lipzen A."/>
            <person name="Chen C."/>
            <person name="Yanf M."/>
            <person name="Daum C."/>
            <person name="Ng V."/>
            <person name="Clum A."/>
            <person name="Steindorff A."/>
            <person name="Ohm R."/>
            <person name="Martin F."/>
            <person name="Silar P."/>
            <person name="Natvig D."/>
            <person name="Lalanne C."/>
            <person name="Gautier V."/>
            <person name="Ament-Velasquez S.L."/>
            <person name="Kruys A."/>
            <person name="Hutchinson M.I."/>
            <person name="Powell A.J."/>
            <person name="Barry K."/>
            <person name="Miller A.N."/>
            <person name="Grigoriev I.V."/>
            <person name="Debuchy R."/>
            <person name="Gladieux P."/>
            <person name="Thoren M.H."/>
            <person name="Johannesson H."/>
        </authorList>
    </citation>
    <scope>NUCLEOTIDE SEQUENCE</scope>
    <source>
        <strain evidence="4">PSN4</strain>
    </source>
</reference>
<dbReference type="AlphaFoldDB" id="A0AAJ0B7Q9"/>
<evidence type="ECO:0000256" key="2">
    <source>
        <dbReference type="ARBA" id="ARBA00023445"/>
    </source>
</evidence>
<evidence type="ECO:0000313" key="4">
    <source>
        <dbReference type="EMBL" id="KAK1751953.1"/>
    </source>
</evidence>
<accession>A0AAJ0B7Q9</accession>
<comment type="similarity">
    <text evidence="2">Belongs to the NAD(P)-dependent epimerase/dehydratase family. Dihydroflavonol-4-reductase subfamily.</text>
</comment>
<dbReference type="InterPro" id="IPR001509">
    <property type="entry name" value="Epimerase_deHydtase"/>
</dbReference>
<sequence>MFEQATSIPPGSWVLVTGATGWLATHIIKQFLERGYKVRGTVRDVQKASWLTTDLFKSAQDSGSFQVIAVPDLADLKEGDFDAAVTGVSAVINVASIVSFDPDPNKVITPTVRGLTYLLEAAAKQPSIQKFVHTSSFLAATIVRPGIDTRIERDTWNDAAVNMAWADPTPETAPMRPAMVYMASKVEAEKALWKFVEEKKPHFAVNSISPSTILGQPLVKKHIDVPTAWLRHLYEGNSVPLKRLAALYEIDVKDAASLHVAAVLDPNVKNERIQAWGRHCDWNAILAVTRRLYPEHEFMEDLPGMARLDIQVDCSSALALLEKWAGQETWRTLEETVKDNVDGVIEFGA</sequence>
<keyword evidence="1" id="KW-0560">Oxidoreductase</keyword>
<dbReference type="PANTHER" id="PTHR10366">
    <property type="entry name" value="NAD DEPENDENT EPIMERASE/DEHYDRATASE"/>
    <property type="match status" value="1"/>
</dbReference>
<organism evidence="4 5">
    <name type="scientific">Echria macrotheca</name>
    <dbReference type="NCBI Taxonomy" id="438768"/>
    <lineage>
        <taxon>Eukaryota</taxon>
        <taxon>Fungi</taxon>
        <taxon>Dikarya</taxon>
        <taxon>Ascomycota</taxon>
        <taxon>Pezizomycotina</taxon>
        <taxon>Sordariomycetes</taxon>
        <taxon>Sordariomycetidae</taxon>
        <taxon>Sordariales</taxon>
        <taxon>Schizotheciaceae</taxon>
        <taxon>Echria</taxon>
    </lineage>
</organism>
<feature type="domain" description="NAD-dependent epimerase/dehydratase" evidence="3">
    <location>
        <begin position="14"/>
        <end position="268"/>
    </location>
</feature>
<keyword evidence="5" id="KW-1185">Reference proteome</keyword>
<evidence type="ECO:0000259" key="3">
    <source>
        <dbReference type="Pfam" id="PF01370"/>
    </source>
</evidence>
<dbReference type="Gene3D" id="3.40.50.720">
    <property type="entry name" value="NAD(P)-binding Rossmann-like Domain"/>
    <property type="match status" value="1"/>
</dbReference>
<dbReference type="GO" id="GO:0016616">
    <property type="term" value="F:oxidoreductase activity, acting on the CH-OH group of donors, NAD or NADP as acceptor"/>
    <property type="evidence" value="ECO:0007669"/>
    <property type="project" value="TreeGrafter"/>
</dbReference>
<evidence type="ECO:0000256" key="1">
    <source>
        <dbReference type="ARBA" id="ARBA00023002"/>
    </source>
</evidence>
<dbReference type="PANTHER" id="PTHR10366:SF562">
    <property type="entry name" value="ALDEHYDE REDUCTASE II (AFU_ORTHOLOGUE AFUA_1G11360)"/>
    <property type="match status" value="1"/>
</dbReference>
<gene>
    <name evidence="4" type="ORF">QBC47DRAFT_432717</name>
</gene>
<dbReference type="Pfam" id="PF01370">
    <property type="entry name" value="Epimerase"/>
    <property type="match status" value="1"/>
</dbReference>
<dbReference type="EMBL" id="MU839840">
    <property type="protein sequence ID" value="KAK1751953.1"/>
    <property type="molecule type" value="Genomic_DNA"/>
</dbReference>
<proteinExistence type="inferred from homology"/>
<dbReference type="Proteomes" id="UP001239445">
    <property type="component" value="Unassembled WGS sequence"/>
</dbReference>